<dbReference type="SUPFAM" id="SSF89069">
    <property type="entry name" value="N-terminal, cytoplasmic domain of anti-sigmaE factor RseA"/>
    <property type="match status" value="1"/>
</dbReference>
<gene>
    <name evidence="2" type="ORF">DM558_08785</name>
</gene>
<feature type="domain" description="Anti sigma-E protein RseA N-terminal" evidence="1">
    <location>
        <begin position="7"/>
        <end position="77"/>
    </location>
</feature>
<dbReference type="KEGG" id="emo:DM558_08785"/>
<dbReference type="AlphaFoldDB" id="A0A3S9XEP5"/>
<evidence type="ECO:0000313" key="3">
    <source>
        <dbReference type="Proteomes" id="UP000273143"/>
    </source>
</evidence>
<dbReference type="InterPro" id="IPR052383">
    <property type="entry name" value="Anti-sigma-E_RseA-like"/>
</dbReference>
<dbReference type="InterPro" id="IPR005572">
    <property type="entry name" value="Anti-sigma_E_RseA_N"/>
</dbReference>
<dbReference type="Pfam" id="PF03872">
    <property type="entry name" value="RseA_N"/>
    <property type="match status" value="1"/>
</dbReference>
<accession>A0A3S9XEP5</accession>
<proteinExistence type="predicted"/>
<sequence length="167" mass="18468">MSNEKIKSSLSAMMDNAADELEIRRVLTSTDEELLATWSRYQIARSVMHKEPVFPKLDIVSAVSEAIAKEVDEAKPKTPILGRNVGKFAVAASILVVTLSSVYFFGDDSTSDRANRVYVSSDDSLNAMDVALADPQVDKKITELLEKHERQGLVVEEEKALIPQSKQ</sequence>
<dbReference type="CDD" id="cd16328">
    <property type="entry name" value="RseA_N"/>
    <property type="match status" value="1"/>
</dbReference>
<name>A0A3S9XEP5_9GAMM</name>
<dbReference type="PANTHER" id="PTHR38104">
    <property type="match status" value="1"/>
</dbReference>
<dbReference type="GO" id="GO:0016989">
    <property type="term" value="F:sigma factor antagonist activity"/>
    <property type="evidence" value="ECO:0007669"/>
    <property type="project" value="InterPro"/>
</dbReference>
<dbReference type="EMBL" id="CP029822">
    <property type="protein sequence ID" value="AZS50871.1"/>
    <property type="molecule type" value="Genomic_DNA"/>
</dbReference>
<reference evidence="3" key="1">
    <citation type="submission" date="2018-06" db="EMBL/GenBank/DDBJ databases">
        <title>Complete genome of Pseudomonas insecticola strain QZS01.</title>
        <authorList>
            <person name="Wang J."/>
            <person name="Su Q."/>
        </authorList>
    </citation>
    <scope>NUCLEOTIDE SEQUENCE [LARGE SCALE GENOMIC DNA]</scope>
    <source>
        <strain evidence="3">QZS01</strain>
    </source>
</reference>
<organism evidence="2 3">
    <name type="scientific">Entomomonas moraniae</name>
    <dbReference type="NCBI Taxonomy" id="2213226"/>
    <lineage>
        <taxon>Bacteria</taxon>
        <taxon>Pseudomonadati</taxon>
        <taxon>Pseudomonadota</taxon>
        <taxon>Gammaproteobacteria</taxon>
        <taxon>Pseudomonadales</taxon>
        <taxon>Pseudomonadaceae</taxon>
        <taxon>Entomomonas</taxon>
    </lineage>
</organism>
<evidence type="ECO:0000313" key="2">
    <source>
        <dbReference type="EMBL" id="AZS50871.1"/>
    </source>
</evidence>
<protein>
    <recommendedName>
        <fullName evidence="1">Anti sigma-E protein RseA N-terminal domain-containing protein</fullName>
    </recommendedName>
</protein>
<dbReference type="Proteomes" id="UP000273143">
    <property type="component" value="Chromosome"/>
</dbReference>
<dbReference type="Gene3D" id="1.10.10.880">
    <property type="entry name" value="Anti sigma-E protein RseA, N-terminal domain"/>
    <property type="match status" value="1"/>
</dbReference>
<dbReference type="PANTHER" id="PTHR38104:SF1">
    <property type="entry name" value="ANTI-SIGMA-E FACTOR RSEA"/>
    <property type="match status" value="1"/>
</dbReference>
<evidence type="ECO:0000259" key="1">
    <source>
        <dbReference type="Pfam" id="PF03872"/>
    </source>
</evidence>
<dbReference type="InterPro" id="IPR036147">
    <property type="entry name" value="Anti-sigma_E_RseA_N_sf"/>
</dbReference>
<keyword evidence="3" id="KW-1185">Reference proteome</keyword>